<evidence type="ECO:0000313" key="3">
    <source>
        <dbReference type="Proteomes" id="UP000198253"/>
    </source>
</evidence>
<proteinExistence type="predicted"/>
<keyword evidence="3" id="KW-1185">Reference proteome</keyword>
<dbReference type="RefSeq" id="WP_157748904.1">
    <property type="nucleotide sequence ID" value="NZ_LT607413.1"/>
</dbReference>
<accession>A0A1C5AC05</accession>
<evidence type="ECO:0000313" key="2">
    <source>
        <dbReference type="EMBL" id="SCF42554.1"/>
    </source>
</evidence>
<name>A0A1C5AC05_MICEC</name>
<reference evidence="2" key="2">
    <citation type="submission" date="2016-06" db="EMBL/GenBank/DDBJ databases">
        <authorList>
            <person name="Kjaerup R.B."/>
            <person name="Dalgaard T.S."/>
            <person name="Juul-Madsen H.R."/>
        </authorList>
    </citation>
    <scope>NUCLEOTIDE SEQUENCE [LARGE SCALE GENOMIC DNA]</scope>
    <source>
        <strain evidence="2">DSM 43816</strain>
    </source>
</reference>
<dbReference type="EMBL" id="LT607413">
    <property type="protein sequence ID" value="SCE66567.1"/>
    <property type="molecule type" value="Genomic_DNA"/>
</dbReference>
<dbReference type="AlphaFoldDB" id="A0A1C5AC05"/>
<organism evidence="2 3">
    <name type="scientific">Micromonospora echinospora</name>
    <name type="common">Micromonospora purpurea</name>
    <dbReference type="NCBI Taxonomy" id="1877"/>
    <lineage>
        <taxon>Bacteria</taxon>
        <taxon>Bacillati</taxon>
        <taxon>Actinomycetota</taxon>
        <taxon>Actinomycetes</taxon>
        <taxon>Micromonosporales</taxon>
        <taxon>Micromonosporaceae</taxon>
        <taxon>Micromonospora</taxon>
    </lineage>
</organism>
<gene>
    <name evidence="1" type="ORF">GA0070618_0007</name>
    <name evidence="2" type="ORF">GA0070618_6677</name>
</gene>
<dbReference type="Proteomes" id="UP000198253">
    <property type="component" value="Chromosome I"/>
</dbReference>
<sequence length="51" mass="5865">MFARLRARFAEWREAGRVPDGWETPEGQAALARILRETTAERKRPAPEESP</sequence>
<evidence type="ECO:0000313" key="1">
    <source>
        <dbReference type="EMBL" id="SCE66567.1"/>
    </source>
</evidence>
<protein>
    <submittedName>
        <fullName evidence="2">Uncharacterized protein</fullName>
    </submittedName>
</protein>
<dbReference type="EMBL" id="LT607413">
    <property type="protein sequence ID" value="SCF42554.1"/>
    <property type="molecule type" value="Genomic_DNA"/>
</dbReference>
<reference evidence="3" key="1">
    <citation type="submission" date="2016-06" db="EMBL/GenBank/DDBJ databases">
        <authorList>
            <person name="Varghese N."/>
            <person name="Submissions Spin"/>
        </authorList>
    </citation>
    <scope>NUCLEOTIDE SEQUENCE [LARGE SCALE GENOMIC DNA]</scope>
    <source>
        <strain evidence="3">DSM 43816</strain>
    </source>
</reference>